<dbReference type="Gene3D" id="2.30.330.10">
    <property type="entry name" value="SpoA-like"/>
    <property type="match status" value="1"/>
</dbReference>
<evidence type="ECO:0000313" key="2">
    <source>
        <dbReference type="EMBL" id="QNE04142.1"/>
    </source>
</evidence>
<name>A0A7G6VQX7_9SPHN</name>
<feature type="domain" description="Flagellar motor switch protein FliN-like C-terminal" evidence="1">
    <location>
        <begin position="228"/>
        <end position="292"/>
    </location>
</feature>
<keyword evidence="2" id="KW-0966">Cell projection</keyword>
<dbReference type="Pfam" id="PF01052">
    <property type="entry name" value="FliMN_C"/>
    <property type="match status" value="1"/>
</dbReference>
<dbReference type="AlphaFoldDB" id="A0A7G6VQX7"/>
<dbReference type="Proteomes" id="UP000515297">
    <property type="component" value="Chromosome"/>
</dbReference>
<keyword evidence="2" id="KW-0282">Flagellum</keyword>
<dbReference type="InterPro" id="IPR001543">
    <property type="entry name" value="FliN-like_C"/>
</dbReference>
<accession>A0A7G6VQX7</accession>
<dbReference type="RefSeq" id="WP_185883448.1">
    <property type="nucleotide sequence ID" value="NZ_CP060052.1"/>
</dbReference>
<gene>
    <name evidence="2" type="ORF">H4O24_08995</name>
</gene>
<reference evidence="2 3" key="1">
    <citation type="submission" date="2020-08" db="EMBL/GenBank/DDBJ databases">
        <authorList>
            <person name="Liu G."/>
            <person name="Sun C."/>
        </authorList>
    </citation>
    <scope>NUCLEOTIDE SEQUENCE [LARGE SCALE GENOMIC DNA]</scope>
    <source>
        <strain evidence="2 3">OT19</strain>
    </source>
</reference>
<sequence>MDQSFVIAAERIAAQHCAELVMPRRGEPDFGAGLTRLARRMAQVLPDLLSGFVDDVRITAKAGEPRCGDAAALLQGDDADVSHVVLSVGGGGDDFVLSIDRRAVFELLDRAFGGDGRIAGDLPAAIPLSGQSILTRLERGIADLLAALAPVGALPALRIGRREGDAAMLRAFPGEDRVHQFALSVQGGDADPWRLTVTMRPAMAELLAEAGADKAKRSAIGPHDEPFADIPLRLQATLIDMRLPLSRLSGLKPGDMIPVSVARSVPLALGGKIIAHGTVGEIDDRVALQITSAFSHSVS</sequence>
<dbReference type="SUPFAM" id="SSF101801">
    <property type="entry name" value="Surface presentation of antigens (SPOA)"/>
    <property type="match status" value="1"/>
</dbReference>
<dbReference type="InterPro" id="IPR036429">
    <property type="entry name" value="SpoA-like_sf"/>
</dbReference>
<keyword evidence="2" id="KW-0969">Cilium</keyword>
<proteinExistence type="predicted"/>
<evidence type="ECO:0000313" key="3">
    <source>
        <dbReference type="Proteomes" id="UP000515297"/>
    </source>
</evidence>
<evidence type="ECO:0000259" key="1">
    <source>
        <dbReference type="Pfam" id="PF01052"/>
    </source>
</evidence>
<protein>
    <submittedName>
        <fullName evidence="2">FliM/FliN family flagellar motor switch protein</fullName>
    </submittedName>
</protein>
<dbReference type="EMBL" id="CP060052">
    <property type="protein sequence ID" value="QNE04142.1"/>
    <property type="molecule type" value="Genomic_DNA"/>
</dbReference>
<organism evidence="2 3">
    <name type="scientific">Croceicoccus marinus</name>
    <dbReference type="NCBI Taxonomy" id="450378"/>
    <lineage>
        <taxon>Bacteria</taxon>
        <taxon>Pseudomonadati</taxon>
        <taxon>Pseudomonadota</taxon>
        <taxon>Alphaproteobacteria</taxon>
        <taxon>Sphingomonadales</taxon>
        <taxon>Erythrobacteraceae</taxon>
        <taxon>Croceicoccus</taxon>
    </lineage>
</organism>